<dbReference type="Pfam" id="PF01053">
    <property type="entry name" value="Cys_Met_Meta_PP"/>
    <property type="match status" value="1"/>
</dbReference>
<evidence type="ECO:0000313" key="6">
    <source>
        <dbReference type="Proteomes" id="UP000325723"/>
    </source>
</evidence>
<sequence length="427" mass="46294">MSYSSYHKKKIADQELHPETLMMSYGYDPFLSEGAVKPPVFLTSTFAFRTAEDGAEFFDVVSGRKPLPEGEAAGLVYSRFNHPNLEIVEDRLAVLDGAEAAAVTSSGMSAIAAVLLAFLRPGDQIVQSAPLYGGTETLIAKILPEWGIGSHAIGDGLSRESIREALETAARQGTARICYIETPANPTNTLVDFEAIKAEIFEFTGRHGYRPLVVCDNTLLGPIFQKPIQHGIDMCVYSLTKYVGGHSDLVAGGITGSKELIAKVRGIRSAFGSQLDPHSSWMISRSMETLVLRMKQAARSGSTIAQWLAKNPHQKIEVLHPELIQDKAYQAVYERQCTGPGSTFSFILDGGRERAFKFINALSLFKSAVSLGGTESLVCHPASTTQSGVPAELRAKVGVYEGLIRVSIGLEHESDLIADLENALRNC</sequence>
<dbReference type="InterPro" id="IPR000277">
    <property type="entry name" value="Cys/Met-Metab_PyrdxlP-dep_enz"/>
</dbReference>
<dbReference type="InterPro" id="IPR015421">
    <property type="entry name" value="PyrdxlP-dep_Trfase_major"/>
</dbReference>
<dbReference type="PANTHER" id="PTHR11808:SF86">
    <property type="entry name" value="METHIONINE GAMMA-LYASE"/>
    <property type="match status" value="1"/>
</dbReference>
<dbReference type="PROSITE" id="PS00868">
    <property type="entry name" value="CYS_MET_METAB_PP"/>
    <property type="match status" value="1"/>
</dbReference>
<dbReference type="AlphaFoldDB" id="A0A8H2NQD1"/>
<evidence type="ECO:0000256" key="2">
    <source>
        <dbReference type="ARBA" id="ARBA00022898"/>
    </source>
</evidence>
<dbReference type="EC" id="4.4.1.11" evidence="5"/>
<evidence type="ECO:0000256" key="1">
    <source>
        <dbReference type="ARBA" id="ARBA00001933"/>
    </source>
</evidence>
<evidence type="ECO:0000256" key="4">
    <source>
        <dbReference type="RuleBase" id="RU362118"/>
    </source>
</evidence>
<comment type="caution">
    <text evidence="5">The sequence shown here is derived from an EMBL/GenBank/DDBJ whole genome shotgun (WGS) entry which is preliminary data.</text>
</comment>
<dbReference type="GO" id="GO:0030170">
    <property type="term" value="F:pyridoxal phosphate binding"/>
    <property type="evidence" value="ECO:0007669"/>
    <property type="project" value="InterPro"/>
</dbReference>
<proteinExistence type="inferred from homology"/>
<dbReference type="GO" id="GO:0019346">
    <property type="term" value="P:transsulfuration"/>
    <property type="evidence" value="ECO:0007669"/>
    <property type="project" value="InterPro"/>
</dbReference>
<dbReference type="GO" id="GO:0018826">
    <property type="term" value="F:methionine gamma-lyase activity"/>
    <property type="evidence" value="ECO:0007669"/>
    <property type="project" value="UniProtKB-EC"/>
</dbReference>
<dbReference type="CDD" id="cd00614">
    <property type="entry name" value="CGS_like"/>
    <property type="match status" value="1"/>
</dbReference>
<evidence type="ECO:0000313" key="5">
    <source>
        <dbReference type="EMBL" id="VVO64900.1"/>
    </source>
</evidence>
<dbReference type="GO" id="GO:0005737">
    <property type="term" value="C:cytoplasm"/>
    <property type="evidence" value="ECO:0007669"/>
    <property type="project" value="TreeGrafter"/>
</dbReference>
<comment type="similarity">
    <text evidence="4">Belongs to the trans-sulfuration enzymes family.</text>
</comment>
<feature type="modified residue" description="N6-(pyridoxal phosphate)lysine" evidence="3">
    <location>
        <position position="241"/>
    </location>
</feature>
<dbReference type="PANTHER" id="PTHR11808">
    <property type="entry name" value="TRANS-SULFURATION ENZYME FAMILY MEMBER"/>
    <property type="match status" value="1"/>
</dbReference>
<accession>A0A8H2NQD1</accession>
<dbReference type="InterPro" id="IPR054542">
    <property type="entry name" value="Cys_met_metab_PP"/>
</dbReference>
<keyword evidence="2 3" id="KW-0663">Pyridoxal phosphate</keyword>
<dbReference type="NCBIfam" id="NF005455">
    <property type="entry name" value="PRK07049.1"/>
    <property type="match status" value="1"/>
</dbReference>
<protein>
    <submittedName>
        <fullName evidence="5">L-methionine gamma-lyase</fullName>
        <ecNumber evidence="5">4.4.1.11</ecNumber>
    </submittedName>
</protein>
<dbReference type="EMBL" id="CABVIE010000002">
    <property type="protein sequence ID" value="VVO64900.1"/>
    <property type="molecule type" value="Genomic_DNA"/>
</dbReference>
<dbReference type="FunFam" id="3.40.640.10:FF:000046">
    <property type="entry name" value="Cystathionine gamma-lyase"/>
    <property type="match status" value="1"/>
</dbReference>
<dbReference type="Gene3D" id="3.90.1150.10">
    <property type="entry name" value="Aspartate Aminotransferase, domain 1"/>
    <property type="match status" value="1"/>
</dbReference>
<dbReference type="InterPro" id="IPR015424">
    <property type="entry name" value="PyrdxlP-dep_Trfase"/>
</dbReference>
<dbReference type="PIRSF" id="PIRSF001434">
    <property type="entry name" value="CGS"/>
    <property type="match status" value="1"/>
</dbReference>
<dbReference type="InterPro" id="IPR015422">
    <property type="entry name" value="PyrdxlP-dep_Trfase_small"/>
</dbReference>
<dbReference type="RefSeq" id="WP_150757182.1">
    <property type="nucleotide sequence ID" value="NZ_CABVIE010000002.1"/>
</dbReference>
<evidence type="ECO:0000256" key="3">
    <source>
        <dbReference type="PIRSR" id="PIRSR001434-2"/>
    </source>
</evidence>
<dbReference type="SUPFAM" id="SSF53383">
    <property type="entry name" value="PLP-dependent transferases"/>
    <property type="match status" value="1"/>
</dbReference>
<dbReference type="Gene3D" id="3.40.640.10">
    <property type="entry name" value="Type I PLP-dependent aspartate aminotransferase-like (Major domain)"/>
    <property type="match status" value="1"/>
</dbReference>
<comment type="cofactor">
    <cofactor evidence="1 4">
        <name>pyridoxal 5'-phosphate</name>
        <dbReference type="ChEBI" id="CHEBI:597326"/>
    </cofactor>
</comment>
<reference evidence="5 6" key="1">
    <citation type="submission" date="2019-09" db="EMBL/GenBank/DDBJ databases">
        <authorList>
            <person name="Chandra G."/>
            <person name="Truman W A."/>
        </authorList>
    </citation>
    <scope>NUCLEOTIDE SEQUENCE [LARGE SCALE GENOMIC DNA]</scope>
    <source>
        <strain evidence="5">PS900</strain>
    </source>
</reference>
<keyword evidence="5" id="KW-0456">Lyase</keyword>
<dbReference type="Proteomes" id="UP000325723">
    <property type="component" value="Unassembled WGS sequence"/>
</dbReference>
<organism evidence="5 6">
    <name type="scientific">Pseudomonas fluorescens</name>
    <dbReference type="NCBI Taxonomy" id="294"/>
    <lineage>
        <taxon>Bacteria</taxon>
        <taxon>Pseudomonadati</taxon>
        <taxon>Pseudomonadota</taxon>
        <taxon>Gammaproteobacteria</taxon>
        <taxon>Pseudomonadales</taxon>
        <taxon>Pseudomonadaceae</taxon>
        <taxon>Pseudomonas</taxon>
    </lineage>
</organism>
<name>A0A8H2NQD1_PSEFL</name>
<gene>
    <name evidence="5" type="primary">mdeA</name>
    <name evidence="5" type="ORF">PS900_00997</name>
</gene>